<sequence length="506" mass="56387">MAGLFFCLIRIIFRYVISCLFFCKRINNKRYICTGMWLEIGADGSDAFLLAYRHLISFLTYMKHRLLTLCLWVGGMAGAWAQQETTLGTMRSLPQSTYLNPAFVPAQPFYIGLPGISSVAVWGSSNSLSYNTLFVENAEGEAEFNLDHLRSALRDKNWVQAGAQVDLFGIGLRASPRLYLRYRASIKAHQSMMVPGDLLKLVDEEFQSSPANIELEPSVNALAYAEHSVGGSYLLTDKLTLGANLKRFNGLFNVHTQSLNMKLTTLPDAGRMRLEGEMLVQVTGEELADDPTEASIRQYLRSNGGWGLDLGATYQYSDRLQLGLSLQNLGFINWKGGAREYRVNRTSVEFDAFTEQDVEDESEAFEEAIDAISEAFEPQERDIDGYRTGLPTRLYANATYQLHRSVHTTGVLFAEVYGGRLMPGFTAAIHKDFGRRLGAALSYTAVNGSYANFGTGLSFRLTPFQLYVVTDNVLAGLDYKNARSANVRLGMNLVFGTTKKESKLPY</sequence>
<keyword evidence="3" id="KW-1185">Reference proteome</keyword>
<dbReference type="STRING" id="1279009.ADICEAN_02495"/>
<evidence type="ECO:0000313" key="2">
    <source>
        <dbReference type="EMBL" id="EMR02346.1"/>
    </source>
</evidence>
<gene>
    <name evidence="2" type="ORF">ADICEAN_02495</name>
</gene>
<feature type="domain" description="DUF5723" evidence="1">
    <location>
        <begin position="101"/>
        <end position="471"/>
    </location>
</feature>
<dbReference type="Pfam" id="PF18990">
    <property type="entry name" value="DUF5723"/>
    <property type="match status" value="1"/>
</dbReference>
<protein>
    <recommendedName>
        <fullName evidence="1">DUF5723 domain-containing protein</fullName>
    </recommendedName>
</protein>
<dbReference type="eggNOG" id="COG2067">
    <property type="taxonomic scope" value="Bacteria"/>
</dbReference>
<evidence type="ECO:0000313" key="3">
    <source>
        <dbReference type="Proteomes" id="UP000011910"/>
    </source>
</evidence>
<name>M7N555_9BACT</name>
<dbReference type="AlphaFoldDB" id="M7N555"/>
<comment type="caution">
    <text evidence="2">The sequence shown here is derived from an EMBL/GenBank/DDBJ whole genome shotgun (WGS) entry which is preliminary data.</text>
</comment>
<organism evidence="2 3">
    <name type="scientific">Cesiribacter andamanensis AMV16</name>
    <dbReference type="NCBI Taxonomy" id="1279009"/>
    <lineage>
        <taxon>Bacteria</taxon>
        <taxon>Pseudomonadati</taxon>
        <taxon>Bacteroidota</taxon>
        <taxon>Cytophagia</taxon>
        <taxon>Cytophagales</taxon>
        <taxon>Cesiribacteraceae</taxon>
        <taxon>Cesiribacter</taxon>
    </lineage>
</organism>
<reference evidence="2 3" key="1">
    <citation type="journal article" date="2013" name="Genome Announc.">
        <title>Draft Genome Sequence of Cesiribacter andamanensis Strain AMV16T, Isolated from a Soil Sample from a Mud Volcano in the Andaman Islands, India.</title>
        <authorList>
            <person name="Shivaji S."/>
            <person name="Ara S."/>
            <person name="Begum Z."/>
            <person name="Srinivas T.N."/>
            <person name="Singh A."/>
            <person name="Kumar Pinnaka A."/>
        </authorList>
    </citation>
    <scope>NUCLEOTIDE SEQUENCE [LARGE SCALE GENOMIC DNA]</scope>
    <source>
        <strain evidence="2 3">AMV16</strain>
    </source>
</reference>
<accession>M7N555</accession>
<proteinExistence type="predicted"/>
<evidence type="ECO:0000259" key="1">
    <source>
        <dbReference type="Pfam" id="PF18990"/>
    </source>
</evidence>
<dbReference type="Gene3D" id="2.40.160.60">
    <property type="entry name" value="Outer membrane protein transport protein (OMPP1/FadL/TodX)"/>
    <property type="match status" value="1"/>
</dbReference>
<dbReference type="Proteomes" id="UP000011910">
    <property type="component" value="Unassembled WGS sequence"/>
</dbReference>
<dbReference type="EMBL" id="AODQ01000061">
    <property type="protein sequence ID" value="EMR02346.1"/>
    <property type="molecule type" value="Genomic_DNA"/>
</dbReference>
<dbReference type="InterPro" id="IPR043781">
    <property type="entry name" value="DUF5723"/>
</dbReference>